<feature type="domain" description="C2 NT-type" evidence="2">
    <location>
        <begin position="128"/>
        <end position="280"/>
    </location>
</feature>
<comment type="caution">
    <text evidence="3">The sequence shown here is derived from an EMBL/GenBank/DDBJ whole genome shotgun (WGS) entry which is preliminary data.</text>
</comment>
<organism evidence="3">
    <name type="scientific">Sesamum calycinum</name>
    <dbReference type="NCBI Taxonomy" id="2727403"/>
    <lineage>
        <taxon>Eukaryota</taxon>
        <taxon>Viridiplantae</taxon>
        <taxon>Streptophyta</taxon>
        <taxon>Embryophyta</taxon>
        <taxon>Tracheophyta</taxon>
        <taxon>Spermatophyta</taxon>
        <taxon>Magnoliopsida</taxon>
        <taxon>eudicotyledons</taxon>
        <taxon>Gunneridae</taxon>
        <taxon>Pentapetalae</taxon>
        <taxon>asterids</taxon>
        <taxon>lamiids</taxon>
        <taxon>Lamiales</taxon>
        <taxon>Pedaliaceae</taxon>
        <taxon>Sesamum</taxon>
    </lineage>
</organism>
<feature type="region of interest" description="Disordered" evidence="1">
    <location>
        <begin position="298"/>
        <end position="377"/>
    </location>
</feature>
<dbReference type="AlphaFoldDB" id="A0AAW2QLD9"/>
<dbReference type="Pfam" id="PF21745">
    <property type="entry name" value="PMI1_PMIR1-2_C"/>
    <property type="match status" value="1"/>
</dbReference>
<proteinExistence type="predicted"/>
<feature type="compositionally biased region" description="Basic and acidic residues" evidence="1">
    <location>
        <begin position="80"/>
        <end position="91"/>
    </location>
</feature>
<dbReference type="InterPro" id="IPR039614">
    <property type="entry name" value="PMI1-like"/>
</dbReference>
<reference evidence="3" key="2">
    <citation type="journal article" date="2024" name="Plant">
        <title>Genomic evolution and insights into agronomic trait innovations of Sesamum species.</title>
        <authorList>
            <person name="Miao H."/>
            <person name="Wang L."/>
            <person name="Qu L."/>
            <person name="Liu H."/>
            <person name="Sun Y."/>
            <person name="Le M."/>
            <person name="Wang Q."/>
            <person name="Wei S."/>
            <person name="Zheng Y."/>
            <person name="Lin W."/>
            <person name="Duan Y."/>
            <person name="Cao H."/>
            <person name="Xiong S."/>
            <person name="Wang X."/>
            <person name="Wei L."/>
            <person name="Li C."/>
            <person name="Ma Q."/>
            <person name="Ju M."/>
            <person name="Zhao R."/>
            <person name="Li G."/>
            <person name="Mu C."/>
            <person name="Tian Q."/>
            <person name="Mei H."/>
            <person name="Zhang T."/>
            <person name="Gao T."/>
            <person name="Zhang H."/>
        </authorList>
    </citation>
    <scope>NUCLEOTIDE SEQUENCE</scope>
    <source>
        <strain evidence="3">KEN8</strain>
    </source>
</reference>
<feature type="compositionally biased region" description="Basic and acidic residues" evidence="1">
    <location>
        <begin position="100"/>
        <end position="110"/>
    </location>
</feature>
<dbReference type="InterPro" id="IPR048972">
    <property type="entry name" value="PMI1_PMIR1-2_C"/>
</dbReference>
<protein>
    <submittedName>
        <fullName evidence="3">Protein PLASTID MOVEMENT IMPAIRED 1</fullName>
    </submittedName>
</protein>
<name>A0AAW2QLD9_9LAMI</name>
<feature type="compositionally biased region" description="Low complexity" evidence="1">
    <location>
        <begin position="29"/>
        <end position="43"/>
    </location>
</feature>
<dbReference type="EMBL" id="JACGWM010000006">
    <property type="protein sequence ID" value="KAL0368757.1"/>
    <property type="molecule type" value="Genomic_DNA"/>
</dbReference>
<sequence>METDPAGRRSSNTQILQELEALSESMYQSYTSTTARRTASLSLPRTAIPPISAIGDKDGATATAKSRPRRMSLSPWRSRPKLDNEENDQRGNNKASSVSKEAKNRWADEPAASSEKKSIWNWKPIRVLKQLGMQKLSCLFSVEVVTVQGLPASMNGLRLSVCVRKKENRDGAVQTMPSRVSQGAADFEETLFIRCHVYYTPGSGTRMKFEPRPFLIYVLAVDAEELDFGRRSVDLSSLIQESIEKSSEGARVRQWDLSYDLSGKAKGGELVLKLGFQIMEDGGVGIYNQAEVQKTGKTRSFSPSFARKQSKSSFSVPSPRLSGRAEVLTPSQQGAASDLQGIDDLNLDEPAPAPSVPPQLQKPEEPETKIADDNDLPDFDVVDKGVEILDKDVRKATSLKRILRKNQGDKLNSNDDEIPPLKLEGYESTEETESEVFLPDLGKGLGCIVQTRNGGYLAAMNPLDTVVARKDTPKLAMQMSKPLVLQSNKTGFELFQKMAAIGLEELTSEIFSLMPVDELMGKTAEQIAFEGIASAIIQGRNKEGASSSAARTITTVKSMGTAMSTGRKERISSGIWNVSEEPVMVDEILAFSMQKIESMAVNALKIQADTADEDAPFDVSPLDAKNITPSGKVYNHILASATPVEDWIKATNTKGSSYDGVDSEAITMAVVVQLRDPIRQYEAVGGLR</sequence>
<dbReference type="PANTHER" id="PTHR33414:SF2">
    <property type="entry name" value="PROTEIN PLASTID MOVEMENT IMPAIRED 1"/>
    <property type="match status" value="1"/>
</dbReference>
<evidence type="ECO:0000259" key="2">
    <source>
        <dbReference type="PROSITE" id="PS51840"/>
    </source>
</evidence>
<gene>
    <name evidence="3" type="ORF">Scaly_1094600</name>
</gene>
<dbReference type="PROSITE" id="PS51840">
    <property type="entry name" value="C2_NT"/>
    <property type="match status" value="1"/>
</dbReference>
<dbReference type="InterPro" id="IPR019448">
    <property type="entry name" value="NT-C2"/>
</dbReference>
<dbReference type="PANTHER" id="PTHR33414">
    <property type="entry name" value="PROTEIN PLASTID MOVEMENT IMPAIRED 1-RELATED 1"/>
    <property type="match status" value="1"/>
</dbReference>
<accession>A0AAW2QLD9</accession>
<reference evidence="3" key="1">
    <citation type="submission" date="2020-06" db="EMBL/GenBank/DDBJ databases">
        <authorList>
            <person name="Li T."/>
            <person name="Hu X."/>
            <person name="Zhang T."/>
            <person name="Song X."/>
            <person name="Zhang H."/>
            <person name="Dai N."/>
            <person name="Sheng W."/>
            <person name="Hou X."/>
            <person name="Wei L."/>
        </authorList>
    </citation>
    <scope>NUCLEOTIDE SEQUENCE</scope>
    <source>
        <strain evidence="3">KEN8</strain>
        <tissue evidence="3">Leaf</tissue>
    </source>
</reference>
<evidence type="ECO:0000256" key="1">
    <source>
        <dbReference type="SAM" id="MobiDB-lite"/>
    </source>
</evidence>
<feature type="region of interest" description="Disordered" evidence="1">
    <location>
        <begin position="29"/>
        <end position="110"/>
    </location>
</feature>
<evidence type="ECO:0000313" key="3">
    <source>
        <dbReference type="EMBL" id="KAL0368757.1"/>
    </source>
</evidence>
<dbReference type="Pfam" id="PF10358">
    <property type="entry name" value="NT-C2"/>
    <property type="match status" value="1"/>
</dbReference>
<feature type="compositionally biased region" description="Basic and acidic residues" evidence="1">
    <location>
        <begin position="362"/>
        <end position="372"/>
    </location>
</feature>